<reference evidence="2 3" key="1">
    <citation type="submission" date="2020-08" db="EMBL/GenBank/DDBJ databases">
        <title>Genome sequence of Sphingomonas sediminicola KACC 15039T.</title>
        <authorList>
            <person name="Hyun D.-W."/>
            <person name="Bae J.-W."/>
        </authorList>
    </citation>
    <scope>NUCLEOTIDE SEQUENCE [LARGE SCALE GENOMIC DNA]</scope>
    <source>
        <strain evidence="2 3">KACC 15039</strain>
    </source>
</reference>
<evidence type="ECO:0008006" key="4">
    <source>
        <dbReference type="Google" id="ProtNLM"/>
    </source>
</evidence>
<gene>
    <name evidence="2" type="ORF">H9L14_02815</name>
</gene>
<evidence type="ECO:0000313" key="2">
    <source>
        <dbReference type="EMBL" id="QNP46196.1"/>
    </source>
</evidence>
<keyword evidence="3" id="KW-1185">Reference proteome</keyword>
<dbReference type="Proteomes" id="UP000516105">
    <property type="component" value="Chromosome"/>
</dbReference>
<evidence type="ECO:0000313" key="3">
    <source>
        <dbReference type="Proteomes" id="UP000516105"/>
    </source>
</evidence>
<name>A0ABX6T8M3_9SPHN</name>
<feature type="transmembrane region" description="Helical" evidence="1">
    <location>
        <begin position="121"/>
        <end position="142"/>
    </location>
</feature>
<feature type="transmembrane region" description="Helical" evidence="1">
    <location>
        <begin position="92"/>
        <end position="114"/>
    </location>
</feature>
<feature type="transmembrane region" description="Helical" evidence="1">
    <location>
        <begin position="172"/>
        <end position="200"/>
    </location>
</feature>
<sequence>MVARQPLIRPERYGFFDKLLFAVFVLFLPPLLASKPGLFGDGDVSWHVAAGRWILQNRAIPTTDPFSFTMAGHPWIAHEWLSEVIYASAFDFAGFAGLAAIVALAVTALHWIVFAHLRKRVGPVATLVSFLALDLILAKFMLARPHVLVWPLLALWTSLLLDYRDKEQVPPLWFALLVTVWTNLHGSFPIAWIVAAPIALDAVMSARWSRPVLLGWLTFGIASVLAMLLNANGLTQLLLPLNILGMKSVYLIQEWNPSSPSISPLFYVVLLGTLAVVMLRGAKLRLGETLLLLFLLGWAFSQIRHQSWLVIVATMVLAPHLTGERAAEPLFPDKRVRRLWAGGALAVVALLALLRLWVPFEPKHSQTTPQQLLAHVPAEMRREAVLNGYNFGGPLILAGIKPYIDGRADMYGDAFVLEWWDIVSGDMPKFDRAVRKYDIRWTLLSPKEPLVKQLDASPQWRRYYSDKVGVIHVRR</sequence>
<feature type="transmembrane region" description="Helical" evidence="1">
    <location>
        <begin position="212"/>
        <end position="231"/>
    </location>
</feature>
<protein>
    <recommendedName>
        <fullName evidence="4">Glycosyltransferase family 39 protein</fullName>
    </recommendedName>
</protein>
<accession>A0ABX6T8M3</accession>
<dbReference type="EMBL" id="CP060782">
    <property type="protein sequence ID" value="QNP46196.1"/>
    <property type="molecule type" value="Genomic_DNA"/>
</dbReference>
<keyword evidence="1" id="KW-0812">Transmembrane</keyword>
<feature type="transmembrane region" description="Helical" evidence="1">
    <location>
        <begin position="286"/>
        <end position="303"/>
    </location>
</feature>
<evidence type="ECO:0000256" key="1">
    <source>
        <dbReference type="SAM" id="Phobius"/>
    </source>
</evidence>
<feature type="transmembrane region" description="Helical" evidence="1">
    <location>
        <begin position="339"/>
        <end position="358"/>
    </location>
</feature>
<organism evidence="2 3">
    <name type="scientific">Sphingomonas sediminicola</name>
    <dbReference type="NCBI Taxonomy" id="386874"/>
    <lineage>
        <taxon>Bacteria</taxon>
        <taxon>Pseudomonadati</taxon>
        <taxon>Pseudomonadota</taxon>
        <taxon>Alphaproteobacteria</taxon>
        <taxon>Sphingomonadales</taxon>
        <taxon>Sphingomonadaceae</taxon>
        <taxon>Sphingomonas</taxon>
    </lineage>
</organism>
<feature type="transmembrane region" description="Helical" evidence="1">
    <location>
        <begin position="261"/>
        <end position="279"/>
    </location>
</feature>
<keyword evidence="1" id="KW-1133">Transmembrane helix</keyword>
<keyword evidence="1" id="KW-0472">Membrane</keyword>
<dbReference type="RefSeq" id="WP_187709149.1">
    <property type="nucleotide sequence ID" value="NZ_CP060782.1"/>
</dbReference>
<proteinExistence type="predicted"/>